<dbReference type="Proteomes" id="UP000252086">
    <property type="component" value="Unassembled WGS sequence"/>
</dbReference>
<comment type="caution">
    <text evidence="2">The sequence shown here is derived from an EMBL/GenBank/DDBJ whole genome shotgun (WGS) entry which is preliminary data.</text>
</comment>
<protein>
    <submittedName>
        <fullName evidence="2">Uncharacterized protein</fullName>
    </submittedName>
</protein>
<dbReference type="EMBL" id="QNRF01000002">
    <property type="protein sequence ID" value="RBO84934.1"/>
    <property type="molecule type" value="Genomic_DNA"/>
</dbReference>
<sequence length="70" mass="7301">MAEVNGVSGGPAMDFASEVYQANLAKAAQQQEAQQNLQLLERATEPTTPAASSGSHTTTDNLGQNININV</sequence>
<accession>A0A366D631</accession>
<feature type="compositionally biased region" description="Polar residues" evidence="1">
    <location>
        <begin position="45"/>
        <end position="70"/>
    </location>
</feature>
<gene>
    <name evidence="2" type="ORF">DFP76_102335</name>
</gene>
<proteinExistence type="predicted"/>
<feature type="region of interest" description="Disordered" evidence="1">
    <location>
        <begin position="44"/>
        <end position="70"/>
    </location>
</feature>
<evidence type="ECO:0000313" key="2">
    <source>
        <dbReference type="EMBL" id="RBO84934.1"/>
    </source>
</evidence>
<evidence type="ECO:0000256" key="1">
    <source>
        <dbReference type="SAM" id="MobiDB-lite"/>
    </source>
</evidence>
<keyword evidence="3" id="KW-1185">Reference proteome</keyword>
<organism evidence="2 3">
    <name type="scientific">Marinomonas aquiplantarum</name>
    <dbReference type="NCBI Taxonomy" id="491951"/>
    <lineage>
        <taxon>Bacteria</taxon>
        <taxon>Pseudomonadati</taxon>
        <taxon>Pseudomonadota</taxon>
        <taxon>Gammaproteobacteria</taxon>
        <taxon>Oceanospirillales</taxon>
        <taxon>Oceanospirillaceae</taxon>
        <taxon>Marinomonas</taxon>
    </lineage>
</organism>
<reference evidence="2 3" key="1">
    <citation type="submission" date="2018-06" db="EMBL/GenBank/DDBJ databases">
        <title>Genomic Encyclopedia of Type Strains, Phase III (KMG-III): the genomes of soil and plant-associated and newly described type strains.</title>
        <authorList>
            <person name="Whitman W."/>
        </authorList>
    </citation>
    <scope>NUCLEOTIDE SEQUENCE [LARGE SCALE GENOMIC DNA]</scope>
    <source>
        <strain evidence="2 3">CECT 7732</strain>
    </source>
</reference>
<evidence type="ECO:0000313" key="3">
    <source>
        <dbReference type="Proteomes" id="UP000252086"/>
    </source>
</evidence>
<name>A0A366D631_9GAMM</name>
<dbReference type="AlphaFoldDB" id="A0A366D631"/>
<dbReference type="RefSeq" id="WP_113873557.1">
    <property type="nucleotide sequence ID" value="NZ_QNRF01000002.1"/>
</dbReference>